<evidence type="ECO:0000259" key="2">
    <source>
        <dbReference type="Pfam" id="PF02470"/>
    </source>
</evidence>
<dbReference type="InterPro" id="IPR005693">
    <property type="entry name" value="Mce"/>
</dbReference>
<dbReference type="RefSeq" id="WP_377857857.1">
    <property type="nucleotide sequence ID" value="NZ_JBHLZU010000021.1"/>
</dbReference>
<accession>A0ABV6A6I7</accession>
<evidence type="ECO:0000313" key="4">
    <source>
        <dbReference type="EMBL" id="MFB9907529.1"/>
    </source>
</evidence>
<keyword evidence="1" id="KW-0812">Transmembrane</keyword>
<dbReference type="InterPro" id="IPR003399">
    <property type="entry name" value="Mce/MlaD"/>
</dbReference>
<name>A0ABV6A6I7_9PSEU</name>
<keyword evidence="1" id="KW-0472">Membrane</keyword>
<gene>
    <name evidence="4" type="ORF">ACFFQA_26655</name>
</gene>
<dbReference type="NCBIfam" id="TIGR00996">
    <property type="entry name" value="Mtu_fam_mce"/>
    <property type="match status" value="1"/>
</dbReference>
<dbReference type="PANTHER" id="PTHR33371:SF18">
    <property type="entry name" value="MCE-FAMILY PROTEIN MCE3C"/>
    <property type="match status" value="1"/>
</dbReference>
<dbReference type="PANTHER" id="PTHR33371">
    <property type="entry name" value="INTERMEMBRANE PHOSPHOLIPID TRANSPORT SYSTEM BINDING PROTEIN MLAD-RELATED"/>
    <property type="match status" value="1"/>
</dbReference>
<evidence type="ECO:0000256" key="1">
    <source>
        <dbReference type="SAM" id="Phobius"/>
    </source>
</evidence>
<feature type="transmembrane region" description="Helical" evidence="1">
    <location>
        <begin position="7"/>
        <end position="28"/>
    </location>
</feature>
<dbReference type="Pfam" id="PF11887">
    <property type="entry name" value="Mce4_CUP1"/>
    <property type="match status" value="1"/>
</dbReference>
<keyword evidence="1" id="KW-1133">Transmembrane helix</keyword>
<dbReference type="InterPro" id="IPR052336">
    <property type="entry name" value="MlaD_Phospholipid_Transporter"/>
</dbReference>
<evidence type="ECO:0000313" key="5">
    <source>
        <dbReference type="Proteomes" id="UP001589693"/>
    </source>
</evidence>
<dbReference type="EMBL" id="JBHLZU010000021">
    <property type="protein sequence ID" value="MFB9907529.1"/>
    <property type="molecule type" value="Genomic_DNA"/>
</dbReference>
<organism evidence="4 5">
    <name type="scientific">Allokutzneria oryzae</name>
    <dbReference type="NCBI Taxonomy" id="1378989"/>
    <lineage>
        <taxon>Bacteria</taxon>
        <taxon>Bacillati</taxon>
        <taxon>Actinomycetota</taxon>
        <taxon>Actinomycetes</taxon>
        <taxon>Pseudonocardiales</taxon>
        <taxon>Pseudonocardiaceae</taxon>
        <taxon>Allokutzneria</taxon>
    </lineage>
</organism>
<sequence>MSEQRDPVVVGAAGLVLITVAMLVAFFAEDLPFIGGGARHTAEFAESAGLAEDDEVRVAGLRVGKVVAVELAGDRVLVTFRAGDVRLGDRTSASIRIKNLLGQKYLAVEPRGEGALNTPIPRDRTYSPYDVTEAFSGLSKTVDKLDTKQLADGFRALSEAFKDTPEDVRKALAGLSTLATTISSRDAQLATLLGNTERITRTLSGRDGEIERLLKDGNLLLGEIGKRRQSIRALLIGVRAMSKELSGLVDDNSKQLGPALEQLEKLADVLQRNQDNLDKGLSLSGPFYRLIANATGNGRWIDSYVCGLVPAVNGCIPPKPTGGTR</sequence>
<reference evidence="4 5" key="1">
    <citation type="submission" date="2024-09" db="EMBL/GenBank/DDBJ databases">
        <authorList>
            <person name="Sun Q."/>
            <person name="Mori K."/>
        </authorList>
    </citation>
    <scope>NUCLEOTIDE SEQUENCE [LARGE SCALE GENOMIC DNA]</scope>
    <source>
        <strain evidence="4 5">TBRC 7907</strain>
    </source>
</reference>
<protein>
    <submittedName>
        <fullName evidence="4">MCE family protein</fullName>
    </submittedName>
</protein>
<feature type="domain" description="Mammalian cell entry C-terminal" evidence="3">
    <location>
        <begin position="118"/>
        <end position="282"/>
    </location>
</feature>
<comment type="caution">
    <text evidence="4">The sequence shown here is derived from an EMBL/GenBank/DDBJ whole genome shotgun (WGS) entry which is preliminary data.</text>
</comment>
<keyword evidence="5" id="KW-1185">Reference proteome</keyword>
<dbReference type="Pfam" id="PF02470">
    <property type="entry name" value="MlaD"/>
    <property type="match status" value="1"/>
</dbReference>
<dbReference type="InterPro" id="IPR024516">
    <property type="entry name" value="Mce_C"/>
</dbReference>
<feature type="domain" description="Mce/MlaD" evidence="2">
    <location>
        <begin position="39"/>
        <end position="110"/>
    </location>
</feature>
<dbReference type="PRINTS" id="PR01782">
    <property type="entry name" value="MCEVIRFACTOR"/>
</dbReference>
<evidence type="ECO:0000259" key="3">
    <source>
        <dbReference type="Pfam" id="PF11887"/>
    </source>
</evidence>
<dbReference type="Proteomes" id="UP001589693">
    <property type="component" value="Unassembled WGS sequence"/>
</dbReference>
<proteinExistence type="predicted"/>